<dbReference type="EMBL" id="ML739118">
    <property type="protein sequence ID" value="KAE8352803.1"/>
    <property type="molecule type" value="Genomic_DNA"/>
</dbReference>
<keyword evidence="2" id="KW-1185">Reference proteome</keyword>
<evidence type="ECO:0000313" key="1">
    <source>
        <dbReference type="EMBL" id="KAE8352803.1"/>
    </source>
</evidence>
<sequence>MPCSHEMSPFSQVPARVERRDSVSSLTSVSSVMEDDSLVHRPVMSYVDVPDRSLQGLSGQVKTNSYLYICCKCKDGPKLFTLQPQCVMCSHTVCTHCHYVK</sequence>
<name>A0A5N6Z6N7_9EURO</name>
<dbReference type="Proteomes" id="UP000327118">
    <property type="component" value="Unassembled WGS sequence"/>
</dbReference>
<protein>
    <submittedName>
        <fullName evidence="1">Uncharacterized protein</fullName>
    </submittedName>
</protein>
<proteinExistence type="predicted"/>
<organism evidence="1 2">
    <name type="scientific">Aspergillus coremiiformis</name>
    <dbReference type="NCBI Taxonomy" id="138285"/>
    <lineage>
        <taxon>Eukaryota</taxon>
        <taxon>Fungi</taxon>
        <taxon>Dikarya</taxon>
        <taxon>Ascomycota</taxon>
        <taxon>Pezizomycotina</taxon>
        <taxon>Eurotiomycetes</taxon>
        <taxon>Eurotiomycetidae</taxon>
        <taxon>Eurotiales</taxon>
        <taxon>Aspergillaceae</taxon>
        <taxon>Aspergillus</taxon>
        <taxon>Aspergillus subgen. Circumdati</taxon>
    </lineage>
</organism>
<accession>A0A5N6Z6N7</accession>
<dbReference type="AlphaFoldDB" id="A0A5N6Z6N7"/>
<gene>
    <name evidence="1" type="ORF">BDV28DRAFT_120302</name>
</gene>
<evidence type="ECO:0000313" key="2">
    <source>
        <dbReference type="Proteomes" id="UP000327118"/>
    </source>
</evidence>
<dbReference type="OrthoDB" id="4177029at2759"/>
<reference evidence="2" key="1">
    <citation type="submission" date="2019-04" db="EMBL/GenBank/DDBJ databases">
        <title>Friends and foes A comparative genomics studyof 23 Aspergillus species from section Flavi.</title>
        <authorList>
            <consortium name="DOE Joint Genome Institute"/>
            <person name="Kjaerbolling I."/>
            <person name="Vesth T."/>
            <person name="Frisvad J.C."/>
            <person name="Nybo J.L."/>
            <person name="Theobald S."/>
            <person name="Kildgaard S."/>
            <person name="Isbrandt T."/>
            <person name="Kuo A."/>
            <person name="Sato A."/>
            <person name="Lyhne E.K."/>
            <person name="Kogle M.E."/>
            <person name="Wiebenga A."/>
            <person name="Kun R.S."/>
            <person name="Lubbers R.J."/>
            <person name="Makela M.R."/>
            <person name="Barry K."/>
            <person name="Chovatia M."/>
            <person name="Clum A."/>
            <person name="Daum C."/>
            <person name="Haridas S."/>
            <person name="He G."/>
            <person name="LaButti K."/>
            <person name="Lipzen A."/>
            <person name="Mondo S."/>
            <person name="Riley R."/>
            <person name="Salamov A."/>
            <person name="Simmons B.A."/>
            <person name="Magnuson J.K."/>
            <person name="Henrissat B."/>
            <person name="Mortensen U.H."/>
            <person name="Larsen T.O."/>
            <person name="Devries R.P."/>
            <person name="Grigoriev I.V."/>
            <person name="Machida M."/>
            <person name="Baker S.E."/>
            <person name="Andersen M.R."/>
        </authorList>
    </citation>
    <scope>NUCLEOTIDE SEQUENCE [LARGE SCALE GENOMIC DNA]</scope>
    <source>
        <strain evidence="2">CBS 553.77</strain>
    </source>
</reference>